<organism evidence="3 4">
    <name type="scientific">Kitasatospora aureofaciens</name>
    <name type="common">Streptomyces aureofaciens</name>
    <dbReference type="NCBI Taxonomy" id="1894"/>
    <lineage>
        <taxon>Bacteria</taxon>
        <taxon>Bacillati</taxon>
        <taxon>Actinomycetota</taxon>
        <taxon>Actinomycetes</taxon>
        <taxon>Kitasatosporales</taxon>
        <taxon>Streptomycetaceae</taxon>
        <taxon>Kitasatospora</taxon>
    </lineage>
</organism>
<dbReference type="PROSITE" id="PS51318">
    <property type="entry name" value="TAT"/>
    <property type="match status" value="1"/>
</dbReference>
<feature type="region of interest" description="Disordered" evidence="1">
    <location>
        <begin position="54"/>
        <end position="76"/>
    </location>
</feature>
<dbReference type="InterPro" id="IPR052018">
    <property type="entry name" value="PHP_domain"/>
</dbReference>
<feature type="domain" description="Polymerase/histidinol phosphatase N-terminal" evidence="2">
    <location>
        <begin position="219"/>
        <end position="283"/>
    </location>
</feature>
<gene>
    <name evidence="3" type="ORF">GCM10010502_03200</name>
</gene>
<dbReference type="InterPro" id="IPR006311">
    <property type="entry name" value="TAT_signal"/>
</dbReference>
<evidence type="ECO:0000313" key="3">
    <source>
        <dbReference type="EMBL" id="GGU56247.1"/>
    </source>
</evidence>
<dbReference type="Gene3D" id="3.20.20.140">
    <property type="entry name" value="Metal-dependent hydrolases"/>
    <property type="match status" value="1"/>
</dbReference>
<feature type="compositionally biased region" description="Pro residues" evidence="1">
    <location>
        <begin position="59"/>
        <end position="68"/>
    </location>
</feature>
<evidence type="ECO:0000313" key="4">
    <source>
        <dbReference type="Proteomes" id="UP000610124"/>
    </source>
</evidence>
<dbReference type="AlphaFoldDB" id="A0A8H9HG70"/>
<comment type="caution">
    <text evidence="3">The sequence shown here is derived from an EMBL/GenBank/DDBJ whole genome shotgun (WGS) entry which is preliminary data.</text>
</comment>
<dbReference type="CDD" id="cd07432">
    <property type="entry name" value="PHP_HisPPase"/>
    <property type="match status" value="1"/>
</dbReference>
<dbReference type="Proteomes" id="UP000610124">
    <property type="component" value="Unassembled WGS sequence"/>
</dbReference>
<feature type="region of interest" description="Disordered" evidence="1">
    <location>
        <begin position="1"/>
        <end position="31"/>
    </location>
</feature>
<proteinExistence type="predicted"/>
<dbReference type="InterPro" id="IPR003141">
    <property type="entry name" value="Pol/His_phosphatase_N"/>
</dbReference>
<protein>
    <submittedName>
        <fullName evidence="3">Phosphoesterase</fullName>
    </submittedName>
</protein>
<dbReference type="GO" id="GO:0035312">
    <property type="term" value="F:5'-3' DNA exonuclease activity"/>
    <property type="evidence" value="ECO:0007669"/>
    <property type="project" value="TreeGrafter"/>
</dbReference>
<dbReference type="PANTHER" id="PTHR42924:SF3">
    <property type="entry name" value="POLYMERASE_HISTIDINOL PHOSPHATASE N-TERMINAL DOMAIN-CONTAINING PROTEIN"/>
    <property type="match status" value="1"/>
</dbReference>
<name>A0A8H9HG70_KITAU</name>
<evidence type="ECO:0000256" key="1">
    <source>
        <dbReference type="SAM" id="MobiDB-lite"/>
    </source>
</evidence>
<dbReference type="NCBIfam" id="NF038032">
    <property type="entry name" value="CehA_McbA_metalo"/>
    <property type="match status" value="1"/>
</dbReference>
<reference evidence="3" key="1">
    <citation type="journal article" date="2014" name="Int. J. Syst. Evol. Microbiol.">
        <title>Complete genome sequence of Corynebacterium casei LMG S-19264T (=DSM 44701T), isolated from a smear-ripened cheese.</title>
        <authorList>
            <consortium name="US DOE Joint Genome Institute (JGI-PGF)"/>
            <person name="Walter F."/>
            <person name="Albersmeier A."/>
            <person name="Kalinowski J."/>
            <person name="Ruckert C."/>
        </authorList>
    </citation>
    <scope>NUCLEOTIDE SEQUENCE</scope>
    <source>
        <strain evidence="3">JCM 4434</strain>
    </source>
</reference>
<dbReference type="GO" id="GO:0004534">
    <property type="term" value="F:5'-3' RNA exonuclease activity"/>
    <property type="evidence" value="ECO:0007669"/>
    <property type="project" value="TreeGrafter"/>
</dbReference>
<accession>A0A8H9HG70</accession>
<sequence length="550" mass="58510">MPTDPVDPARATDPPRSTGPTHPARHDLPRRDLLRTGLATSAATTLGLAVTTATAGPAPATPAQPPPNGDRTLTLTGRLPTGAPDFVLLPVEVPEGVREIAVSYRYDKPQVPAGTPGNSCDIGIFDERGTDLGGDGFRGWSGGFRTEFALSRGAATPGYLPGPINPGTWHIALGPYQVAPQGLDYHVQVTLRFGAPGPEFTPHYPPERARGRGRAWYRGDCHLHTVHSDGRRLPEEVAAGARAAGLDFIVSTDHNTSSSHAVWGPLAGPDLLIVTGEEVTTRNGHWLALGLEPGRFVDWRYRSRDEEYPRFVRQVHRSGGLVVPAHPYCPYVACQWKFGYEQADAVEVWNGPWTYDDESAVDTWDSGLAVALRGGNGNSGRSWLPAMGNSDAHSDPQVIGLPHNVVLAGDLTRDAILDGLRAGRSWLAESATVELDLTATGNGRQAGIGEELSVPADAPVDVRLTVSGVPGGTVRLITDEGQMHQESLPAGGSGTVVWRTTASLAAYVRAEVRHPRADGTPGKGNSMGGDLPWGPMAALTNPIVLRTEDR</sequence>
<dbReference type="PANTHER" id="PTHR42924">
    <property type="entry name" value="EXONUCLEASE"/>
    <property type="match status" value="1"/>
</dbReference>
<reference evidence="3" key="2">
    <citation type="submission" date="2020-09" db="EMBL/GenBank/DDBJ databases">
        <authorList>
            <person name="Sun Q."/>
            <person name="Ohkuma M."/>
        </authorList>
    </citation>
    <scope>NUCLEOTIDE SEQUENCE</scope>
    <source>
        <strain evidence="3">JCM 4434</strain>
    </source>
</reference>
<evidence type="ECO:0000259" key="2">
    <source>
        <dbReference type="SMART" id="SM00481"/>
    </source>
</evidence>
<dbReference type="GeneID" id="97483510"/>
<dbReference type="EMBL" id="BMUB01000001">
    <property type="protein sequence ID" value="GGU56247.1"/>
    <property type="molecule type" value="Genomic_DNA"/>
</dbReference>
<dbReference type="RefSeq" id="WP_167344896.1">
    <property type="nucleotide sequence ID" value="NZ_BMUB01000001.1"/>
</dbReference>
<dbReference type="SUPFAM" id="SSF89550">
    <property type="entry name" value="PHP domain-like"/>
    <property type="match status" value="1"/>
</dbReference>
<dbReference type="SMART" id="SM00481">
    <property type="entry name" value="POLIIIAc"/>
    <property type="match status" value="1"/>
</dbReference>
<dbReference type="InterPro" id="IPR016195">
    <property type="entry name" value="Pol/histidinol_Pase-like"/>
</dbReference>